<gene>
    <name evidence="2" type="ORF">J2Z83_003748</name>
</gene>
<keyword evidence="1" id="KW-1133">Transmembrane helix</keyword>
<accession>A0ABS4IKW1</accession>
<organism evidence="2 3">
    <name type="scientific">Virgibacillus natechei</name>
    <dbReference type="NCBI Taxonomy" id="1216297"/>
    <lineage>
        <taxon>Bacteria</taxon>
        <taxon>Bacillati</taxon>
        <taxon>Bacillota</taxon>
        <taxon>Bacilli</taxon>
        <taxon>Bacillales</taxon>
        <taxon>Bacillaceae</taxon>
        <taxon>Virgibacillus</taxon>
    </lineage>
</organism>
<evidence type="ECO:0000256" key="1">
    <source>
        <dbReference type="SAM" id="Phobius"/>
    </source>
</evidence>
<keyword evidence="1" id="KW-0812">Transmembrane</keyword>
<keyword evidence="1" id="KW-0472">Membrane</keyword>
<keyword evidence="3" id="KW-1185">Reference proteome</keyword>
<evidence type="ECO:0008006" key="4">
    <source>
        <dbReference type="Google" id="ProtNLM"/>
    </source>
</evidence>
<dbReference type="EMBL" id="JAGGKX010000029">
    <property type="protein sequence ID" value="MBP1971597.1"/>
    <property type="molecule type" value="Genomic_DNA"/>
</dbReference>
<dbReference type="RefSeq" id="WP_209464621.1">
    <property type="nucleotide sequence ID" value="NZ_CP110224.1"/>
</dbReference>
<feature type="transmembrane region" description="Helical" evidence="1">
    <location>
        <begin position="35"/>
        <end position="54"/>
    </location>
</feature>
<proteinExistence type="predicted"/>
<dbReference type="Proteomes" id="UP001519345">
    <property type="component" value="Unassembled WGS sequence"/>
</dbReference>
<protein>
    <recommendedName>
        <fullName evidence="4">Holin</fullName>
    </recommendedName>
</protein>
<reference evidence="2 3" key="1">
    <citation type="submission" date="2021-03" db="EMBL/GenBank/DDBJ databases">
        <title>Genomic Encyclopedia of Type Strains, Phase IV (KMG-IV): sequencing the most valuable type-strain genomes for metagenomic binning, comparative biology and taxonomic classification.</title>
        <authorList>
            <person name="Goeker M."/>
        </authorList>
    </citation>
    <scope>NUCLEOTIDE SEQUENCE [LARGE SCALE GENOMIC DNA]</scope>
    <source>
        <strain evidence="2 3">DSM 25609</strain>
    </source>
</reference>
<evidence type="ECO:0000313" key="2">
    <source>
        <dbReference type="EMBL" id="MBP1971597.1"/>
    </source>
</evidence>
<name>A0ABS4IKW1_9BACI</name>
<comment type="caution">
    <text evidence="2">The sequence shown here is derived from an EMBL/GenBank/DDBJ whole genome shotgun (WGS) entry which is preliminary data.</text>
</comment>
<sequence>MKTLSHAAGATILFVILLTISEVLAQYLPLSVPYMSSMLALGIVSSYLVGEFVWGK</sequence>
<evidence type="ECO:0000313" key="3">
    <source>
        <dbReference type="Proteomes" id="UP001519345"/>
    </source>
</evidence>